<protein>
    <recommendedName>
        <fullName evidence="1">mRNA interferase</fullName>
        <ecNumber evidence="1">3.1.-.-</ecNumber>
    </recommendedName>
</protein>
<dbReference type="InterPro" id="IPR011067">
    <property type="entry name" value="Plasmid_toxin/cell-grow_inhib"/>
</dbReference>
<organism evidence="2 3">
    <name type="scientific">Geotoga petraea</name>
    <dbReference type="NCBI Taxonomy" id="28234"/>
    <lineage>
        <taxon>Bacteria</taxon>
        <taxon>Thermotogati</taxon>
        <taxon>Thermotogota</taxon>
        <taxon>Thermotogae</taxon>
        <taxon>Petrotogales</taxon>
        <taxon>Petrotogaceae</taxon>
        <taxon>Geotoga</taxon>
    </lineage>
</organism>
<sequence>MVIKQYEIFLIDLNPTKGSKINKVRPCLVISPDEMNHNLNTIIVAPLTSKIKNTYPFRVKTTIKDVESHIVLDQIRTLDKSRFIKKIGKLTKKEIQEVKYVLEEMLIK</sequence>
<keyword evidence="1" id="KW-0255">Endonuclease</keyword>
<dbReference type="OrthoDB" id="9808744at2"/>
<dbReference type="Pfam" id="PF02452">
    <property type="entry name" value="PemK_toxin"/>
    <property type="match status" value="1"/>
</dbReference>
<dbReference type="Gene3D" id="2.30.30.110">
    <property type="match status" value="1"/>
</dbReference>
<dbReference type="InterPro" id="IPR003477">
    <property type="entry name" value="PemK-like"/>
</dbReference>
<dbReference type="EMBL" id="SRME01000001">
    <property type="protein sequence ID" value="TGG88912.1"/>
    <property type="molecule type" value="Genomic_DNA"/>
</dbReference>
<keyword evidence="1" id="KW-0378">Hydrolase</keyword>
<dbReference type="GO" id="GO:0016787">
    <property type="term" value="F:hydrolase activity"/>
    <property type="evidence" value="ECO:0007669"/>
    <property type="project" value="UniProtKB-KW"/>
</dbReference>
<dbReference type="GO" id="GO:0006402">
    <property type="term" value="P:mRNA catabolic process"/>
    <property type="evidence" value="ECO:0007669"/>
    <property type="project" value="TreeGrafter"/>
</dbReference>
<dbReference type="AlphaFoldDB" id="A0A4Z0W658"/>
<dbReference type="EC" id="3.1.-.-" evidence="1"/>
<dbReference type="PANTHER" id="PTHR33988">
    <property type="entry name" value="ENDORIBONUCLEASE MAZF-RELATED"/>
    <property type="match status" value="1"/>
</dbReference>
<dbReference type="Proteomes" id="UP000297288">
    <property type="component" value="Unassembled WGS sequence"/>
</dbReference>
<dbReference type="PANTHER" id="PTHR33988:SF2">
    <property type="entry name" value="ENDORIBONUCLEASE MAZF"/>
    <property type="match status" value="1"/>
</dbReference>
<dbReference type="GO" id="GO:0003677">
    <property type="term" value="F:DNA binding"/>
    <property type="evidence" value="ECO:0007669"/>
    <property type="project" value="InterPro"/>
</dbReference>
<evidence type="ECO:0000313" key="3">
    <source>
        <dbReference type="Proteomes" id="UP000297288"/>
    </source>
</evidence>
<evidence type="ECO:0000313" key="2">
    <source>
        <dbReference type="EMBL" id="TGG88912.1"/>
    </source>
</evidence>
<evidence type="ECO:0000256" key="1">
    <source>
        <dbReference type="PIRNR" id="PIRNR033490"/>
    </source>
</evidence>
<reference evidence="2 3" key="1">
    <citation type="submission" date="2019-04" db="EMBL/GenBank/DDBJ databases">
        <title>Draft genome sequence data and analysis of a Fermenting Bacterium, Geotoga petraea strain HO-Geo1, isolated from heavy-oil petroleum reservoir in Russia.</title>
        <authorList>
            <person name="Grouzdev D.S."/>
            <person name="Semenova E.M."/>
            <person name="Sokolova D.S."/>
            <person name="Tourova T.P."/>
            <person name="Poltaraus A.B."/>
            <person name="Nazina T.N."/>
        </authorList>
    </citation>
    <scope>NUCLEOTIDE SEQUENCE [LARGE SCALE GENOMIC DNA]</scope>
    <source>
        <strain evidence="2 3">HO-Geo1</strain>
    </source>
</reference>
<gene>
    <name evidence="2" type="ORF">E4650_01585</name>
</gene>
<comment type="function">
    <text evidence="1">Toxic component of a type II toxin-antitoxin (TA) system.</text>
</comment>
<proteinExistence type="inferred from homology"/>
<dbReference type="PIRSF" id="PIRSF033490">
    <property type="entry name" value="MazF"/>
    <property type="match status" value="1"/>
</dbReference>
<accession>A0A4Z0W658</accession>
<comment type="similarity">
    <text evidence="1">Belongs to the PemK/MazF family.</text>
</comment>
<comment type="caution">
    <text evidence="2">The sequence shown here is derived from an EMBL/GenBank/DDBJ whole genome shotgun (WGS) entry which is preliminary data.</text>
</comment>
<dbReference type="GO" id="GO:0016075">
    <property type="term" value="P:rRNA catabolic process"/>
    <property type="evidence" value="ECO:0007669"/>
    <property type="project" value="TreeGrafter"/>
</dbReference>
<dbReference type="SUPFAM" id="SSF50118">
    <property type="entry name" value="Cell growth inhibitor/plasmid maintenance toxic component"/>
    <property type="match status" value="1"/>
</dbReference>
<dbReference type="GO" id="GO:0004521">
    <property type="term" value="F:RNA endonuclease activity"/>
    <property type="evidence" value="ECO:0007669"/>
    <property type="project" value="TreeGrafter"/>
</dbReference>
<name>A0A4Z0W658_9BACT</name>
<keyword evidence="1" id="KW-0540">Nuclease</keyword>
<dbReference type="RefSeq" id="WP_135402507.1">
    <property type="nucleotide sequence ID" value="NZ_SRME01000001.1"/>
</dbReference>